<dbReference type="SUPFAM" id="SSF56601">
    <property type="entry name" value="beta-lactamase/transpeptidase-like"/>
    <property type="match status" value="1"/>
</dbReference>
<dbReference type="GO" id="GO:0006508">
    <property type="term" value="P:proteolysis"/>
    <property type="evidence" value="ECO:0007669"/>
    <property type="project" value="UniProtKB-KW"/>
</dbReference>
<feature type="signal peptide" evidence="16">
    <location>
        <begin position="1"/>
        <end position="30"/>
    </location>
</feature>
<feature type="active site" description="Acyl-ester intermediate" evidence="13">
    <location>
        <position position="64"/>
    </location>
</feature>
<dbReference type="PRINTS" id="PR00725">
    <property type="entry name" value="DADACBPTASE1"/>
</dbReference>
<organism evidence="18 19">
    <name type="scientific">Prosthecodimorpha hirschii</name>
    <dbReference type="NCBI Taxonomy" id="665126"/>
    <lineage>
        <taxon>Bacteria</taxon>
        <taxon>Pseudomonadati</taxon>
        <taxon>Pseudomonadota</taxon>
        <taxon>Alphaproteobacteria</taxon>
        <taxon>Hyphomicrobiales</taxon>
        <taxon>Ancalomicrobiaceae</taxon>
        <taxon>Prosthecodimorpha</taxon>
    </lineage>
</organism>
<comment type="function">
    <text evidence="1">Removes C-terminal D-alanyl residues from sugar-peptide cell wall precursors.</text>
</comment>
<gene>
    <name evidence="18" type="ORF">ABB55_27910</name>
</gene>
<evidence type="ECO:0000259" key="17">
    <source>
        <dbReference type="SMART" id="SM00936"/>
    </source>
</evidence>
<dbReference type="EC" id="3.4.16.4" evidence="4"/>
<evidence type="ECO:0000256" key="8">
    <source>
        <dbReference type="ARBA" id="ARBA00022801"/>
    </source>
</evidence>
<evidence type="ECO:0000256" key="11">
    <source>
        <dbReference type="ARBA" id="ARBA00023316"/>
    </source>
</evidence>
<dbReference type="InterPro" id="IPR001967">
    <property type="entry name" value="Peptidase_S11_N"/>
</dbReference>
<evidence type="ECO:0000256" key="2">
    <source>
        <dbReference type="ARBA" id="ARBA00004752"/>
    </source>
</evidence>
<evidence type="ECO:0000256" key="3">
    <source>
        <dbReference type="ARBA" id="ARBA00007164"/>
    </source>
</evidence>
<evidence type="ECO:0000256" key="15">
    <source>
        <dbReference type="RuleBase" id="RU004016"/>
    </source>
</evidence>
<dbReference type="PANTHER" id="PTHR21581">
    <property type="entry name" value="D-ALANYL-D-ALANINE CARBOXYPEPTIDASE"/>
    <property type="match status" value="1"/>
</dbReference>
<keyword evidence="7 16" id="KW-0732">Signal</keyword>
<reference evidence="18 19" key="2">
    <citation type="submission" date="2015-10" db="EMBL/GenBank/DDBJ databases">
        <title>Draft Genome Sequence of Prosthecomicrobium hirschii ATCC 27832.</title>
        <authorList>
            <person name="Daniel J."/>
            <person name="Givan S.A."/>
            <person name="Brun Y.V."/>
            <person name="Brown P.J."/>
        </authorList>
    </citation>
    <scope>NUCLEOTIDE SEQUENCE [LARGE SCALE GENOMIC DNA]</scope>
    <source>
        <strain evidence="18 19">16</strain>
    </source>
</reference>
<dbReference type="Gene3D" id="2.60.410.10">
    <property type="entry name" value="D-Ala-D-Ala carboxypeptidase, C-terminal domain"/>
    <property type="match status" value="1"/>
</dbReference>
<evidence type="ECO:0000313" key="19">
    <source>
        <dbReference type="Proteomes" id="UP000048984"/>
    </source>
</evidence>
<evidence type="ECO:0000256" key="5">
    <source>
        <dbReference type="ARBA" id="ARBA00022645"/>
    </source>
</evidence>
<dbReference type="PANTHER" id="PTHR21581:SF6">
    <property type="entry name" value="TRAFFICKING PROTEIN PARTICLE COMPLEX SUBUNIT 12"/>
    <property type="match status" value="1"/>
</dbReference>
<comment type="catalytic activity">
    <reaction evidence="12">
        <text>Preferential cleavage: (Ac)2-L-Lys-D-Ala-|-D-Ala. Also transpeptidation of peptidyl-alanyl moieties that are N-acyl substituents of D-alanine.</text>
        <dbReference type="EC" id="3.4.16.4"/>
    </reaction>
</comment>
<evidence type="ECO:0000256" key="13">
    <source>
        <dbReference type="PIRSR" id="PIRSR618044-1"/>
    </source>
</evidence>
<evidence type="ECO:0000256" key="12">
    <source>
        <dbReference type="ARBA" id="ARBA00034000"/>
    </source>
</evidence>
<feature type="domain" description="Peptidase S11 D-Ala-D-Ala carboxypeptidase A C-terminal" evidence="17">
    <location>
        <begin position="281"/>
        <end position="371"/>
    </location>
</feature>
<dbReference type="InterPro" id="IPR018044">
    <property type="entry name" value="Peptidase_S11"/>
</dbReference>
<dbReference type="GO" id="GO:0009002">
    <property type="term" value="F:serine-type D-Ala-D-Ala carboxypeptidase activity"/>
    <property type="evidence" value="ECO:0007669"/>
    <property type="project" value="UniProtKB-EC"/>
</dbReference>
<dbReference type="PROSITE" id="PS51318">
    <property type="entry name" value="TAT"/>
    <property type="match status" value="1"/>
</dbReference>
<keyword evidence="9" id="KW-0133">Cell shape</keyword>
<dbReference type="GO" id="GO:0009252">
    <property type="term" value="P:peptidoglycan biosynthetic process"/>
    <property type="evidence" value="ECO:0007669"/>
    <property type="project" value="UniProtKB-UniPathway"/>
</dbReference>
<evidence type="ECO:0000256" key="1">
    <source>
        <dbReference type="ARBA" id="ARBA00003217"/>
    </source>
</evidence>
<dbReference type="STRING" id="665126.ABB55_27910"/>
<feature type="active site" description="Proton acceptor" evidence="13">
    <location>
        <position position="67"/>
    </location>
</feature>
<evidence type="ECO:0000256" key="16">
    <source>
        <dbReference type="SAM" id="SignalP"/>
    </source>
</evidence>
<keyword evidence="8" id="KW-0378">Hydrolase</keyword>
<evidence type="ECO:0000256" key="10">
    <source>
        <dbReference type="ARBA" id="ARBA00022984"/>
    </source>
</evidence>
<dbReference type="InterPro" id="IPR006311">
    <property type="entry name" value="TAT_signal"/>
</dbReference>
<comment type="caution">
    <text evidence="18">The sequence shown here is derived from an EMBL/GenBank/DDBJ whole genome shotgun (WGS) entry which is preliminary data.</text>
</comment>
<keyword evidence="11" id="KW-0961">Cell wall biogenesis/degradation</keyword>
<dbReference type="GO" id="GO:0071555">
    <property type="term" value="P:cell wall organization"/>
    <property type="evidence" value="ECO:0007669"/>
    <property type="project" value="UniProtKB-KW"/>
</dbReference>
<name>A0A0P6VKZ9_9HYPH</name>
<keyword evidence="10" id="KW-0573">Peptidoglycan synthesis</keyword>
<dbReference type="GO" id="GO:0008360">
    <property type="term" value="P:regulation of cell shape"/>
    <property type="evidence" value="ECO:0007669"/>
    <property type="project" value="UniProtKB-KW"/>
</dbReference>
<accession>A0A0P6VKZ9</accession>
<keyword evidence="6" id="KW-0645">Protease</keyword>
<evidence type="ECO:0000313" key="18">
    <source>
        <dbReference type="EMBL" id="KPL50806.1"/>
    </source>
</evidence>
<feature type="binding site" evidence="14">
    <location>
        <position position="231"/>
    </location>
    <ligand>
        <name>substrate</name>
    </ligand>
</feature>
<dbReference type="Pfam" id="PF00768">
    <property type="entry name" value="Peptidase_S11"/>
    <property type="match status" value="1"/>
</dbReference>
<protein>
    <recommendedName>
        <fullName evidence="4">serine-type D-Ala-D-Ala carboxypeptidase</fullName>
        <ecNumber evidence="4">3.4.16.4</ecNumber>
    </recommendedName>
</protein>
<proteinExistence type="inferred from homology"/>
<evidence type="ECO:0000256" key="7">
    <source>
        <dbReference type="ARBA" id="ARBA00022729"/>
    </source>
</evidence>
<dbReference type="InterPro" id="IPR012338">
    <property type="entry name" value="Beta-lactam/transpept-like"/>
</dbReference>
<evidence type="ECO:0000256" key="9">
    <source>
        <dbReference type="ARBA" id="ARBA00022960"/>
    </source>
</evidence>
<feature type="active site" evidence="13">
    <location>
        <position position="129"/>
    </location>
</feature>
<dbReference type="InterPro" id="IPR012907">
    <property type="entry name" value="Peptidase_S11_C"/>
</dbReference>
<comment type="similarity">
    <text evidence="3 15">Belongs to the peptidase S11 family.</text>
</comment>
<feature type="chain" id="PRO_5006131606" description="serine-type D-Ala-D-Ala carboxypeptidase" evidence="16">
    <location>
        <begin position="31"/>
        <end position="397"/>
    </location>
</feature>
<evidence type="ECO:0000256" key="4">
    <source>
        <dbReference type="ARBA" id="ARBA00012448"/>
    </source>
</evidence>
<dbReference type="Gene3D" id="3.40.710.10">
    <property type="entry name" value="DD-peptidase/beta-lactamase superfamily"/>
    <property type="match status" value="1"/>
</dbReference>
<keyword evidence="5 18" id="KW-0121">Carboxypeptidase</keyword>
<dbReference type="EMBL" id="LJYW01000002">
    <property type="protein sequence ID" value="KPL50806.1"/>
    <property type="molecule type" value="Genomic_DNA"/>
</dbReference>
<dbReference type="InterPro" id="IPR037167">
    <property type="entry name" value="Peptidase_S11_C_sf"/>
</dbReference>
<evidence type="ECO:0000256" key="6">
    <source>
        <dbReference type="ARBA" id="ARBA00022670"/>
    </source>
</evidence>
<sequence>MSRRAVVRLAAAVIGMAALVAAPASVLAQAQTFETKAEQAILIDFESNTVLFEKNADKLFAPASLAKMMTIAVVFDQIKAGKLTLEQDFTISEHAWRTGGAPSRTSSMFAPINSRATVNDLIQGICVQSANDGAIAIAEGIAGTELAFSEMMNKKARDIGMTKSVFRNPTGLPDPDQKITAREYAKLAAYIIANHPDLYKVYSQREFTYNKIRQQNRNPLLNDGIGADGFKTGYIKESGYNIVGSAVQGGQRLIAVMGGMKSEKERAEESRKLLEWGFRSFEQITLYKAGESPGDAKVFGGATATVPLVGEKALTLLVPRGNRDKLRAHVIYRGPVKAPIEKGAQIGKLQVLRGDSVIQEKPLYAAEAVGLGPMHSRAMDAAYESVVRFVRETVGLK</sequence>
<keyword evidence="19" id="KW-1185">Reference proteome</keyword>
<dbReference type="SMART" id="SM00936">
    <property type="entry name" value="PBP5_C"/>
    <property type="match status" value="1"/>
</dbReference>
<dbReference type="Pfam" id="PF07943">
    <property type="entry name" value="PBP5_C"/>
    <property type="match status" value="1"/>
</dbReference>
<comment type="pathway">
    <text evidence="2">Cell wall biogenesis; peptidoglycan biosynthesis.</text>
</comment>
<reference evidence="18 19" key="1">
    <citation type="submission" date="2015-09" db="EMBL/GenBank/DDBJ databases">
        <authorList>
            <person name="Jackson K.R."/>
            <person name="Lunt B.L."/>
            <person name="Fisher J.N.B."/>
            <person name="Gardner A.V."/>
            <person name="Bailey M.E."/>
            <person name="Deus L.M."/>
            <person name="Earl A.S."/>
            <person name="Gibby P.D."/>
            <person name="Hartmann K.A."/>
            <person name="Liu J.E."/>
            <person name="Manci A.M."/>
            <person name="Nielsen D.A."/>
            <person name="Solomon M.B."/>
            <person name="Breakwell D.P."/>
            <person name="Burnett S.H."/>
            <person name="Grose J.H."/>
        </authorList>
    </citation>
    <scope>NUCLEOTIDE SEQUENCE [LARGE SCALE GENOMIC DNA]</scope>
    <source>
        <strain evidence="18 19">16</strain>
    </source>
</reference>
<dbReference type="AlphaFoldDB" id="A0A0P6VKZ9"/>
<dbReference type="UniPathway" id="UPA00219"/>
<dbReference type="InterPro" id="IPR015956">
    <property type="entry name" value="Peniciliin-bd_prot_C_sf"/>
</dbReference>
<evidence type="ECO:0000256" key="14">
    <source>
        <dbReference type="PIRSR" id="PIRSR618044-2"/>
    </source>
</evidence>
<dbReference type="Proteomes" id="UP000048984">
    <property type="component" value="Unassembled WGS sequence"/>
</dbReference>
<dbReference type="SUPFAM" id="SSF69189">
    <property type="entry name" value="Penicillin-binding protein associated domain"/>
    <property type="match status" value="1"/>
</dbReference>